<reference evidence="7 8" key="1">
    <citation type="submission" date="2019-02" db="EMBL/GenBank/DDBJ databases">
        <title>Deep-cultivation of Planctomycetes and their phenomic and genomic characterization uncovers novel biology.</title>
        <authorList>
            <person name="Wiegand S."/>
            <person name="Jogler M."/>
            <person name="Boedeker C."/>
            <person name="Pinto D."/>
            <person name="Vollmers J."/>
            <person name="Rivas-Marin E."/>
            <person name="Kohn T."/>
            <person name="Peeters S.H."/>
            <person name="Heuer A."/>
            <person name="Rast P."/>
            <person name="Oberbeckmann S."/>
            <person name="Bunk B."/>
            <person name="Jeske O."/>
            <person name="Meyerdierks A."/>
            <person name="Storesund J.E."/>
            <person name="Kallscheuer N."/>
            <person name="Luecker S."/>
            <person name="Lage O.M."/>
            <person name="Pohl T."/>
            <person name="Merkel B.J."/>
            <person name="Hornburger P."/>
            <person name="Mueller R.-W."/>
            <person name="Bruemmer F."/>
            <person name="Labrenz M."/>
            <person name="Spormann A.M."/>
            <person name="Op den Camp H."/>
            <person name="Overmann J."/>
            <person name="Amann R."/>
            <person name="Jetten M.S.M."/>
            <person name="Mascher T."/>
            <person name="Medema M.H."/>
            <person name="Devos D.P."/>
            <person name="Kaster A.-K."/>
            <person name="Ovreas L."/>
            <person name="Rohde M."/>
            <person name="Galperin M.Y."/>
            <person name="Jogler C."/>
        </authorList>
    </citation>
    <scope>NUCLEOTIDE SEQUENCE [LARGE SCALE GENOMIC DNA]</scope>
    <source>
        <strain evidence="7 8">Mal48</strain>
    </source>
</reference>
<keyword evidence="8" id="KW-1185">Reference proteome</keyword>
<evidence type="ECO:0000256" key="1">
    <source>
        <dbReference type="ARBA" id="ARBA00023015"/>
    </source>
</evidence>
<evidence type="ECO:0000259" key="5">
    <source>
        <dbReference type="Pfam" id="PF04542"/>
    </source>
</evidence>
<dbReference type="RefSeq" id="WP_145200053.1">
    <property type="nucleotide sequence ID" value="NZ_CP036267.1"/>
</dbReference>
<keyword evidence="4" id="KW-0804">Transcription</keyword>
<evidence type="ECO:0000256" key="3">
    <source>
        <dbReference type="ARBA" id="ARBA00023125"/>
    </source>
</evidence>
<dbReference type="PRINTS" id="PR00046">
    <property type="entry name" value="SIGMA70FCT"/>
</dbReference>
<feature type="domain" description="RNA polymerase sigma-70 region 2" evidence="5">
    <location>
        <begin position="24"/>
        <end position="90"/>
    </location>
</feature>
<evidence type="ECO:0000259" key="6">
    <source>
        <dbReference type="Pfam" id="PF04545"/>
    </source>
</evidence>
<dbReference type="InterPro" id="IPR007630">
    <property type="entry name" value="RNA_pol_sigma70_r4"/>
</dbReference>
<dbReference type="SUPFAM" id="SSF88659">
    <property type="entry name" value="Sigma3 and sigma4 domains of RNA polymerase sigma factors"/>
    <property type="match status" value="1"/>
</dbReference>
<dbReference type="GO" id="GO:0006352">
    <property type="term" value="P:DNA-templated transcription initiation"/>
    <property type="evidence" value="ECO:0007669"/>
    <property type="project" value="InterPro"/>
</dbReference>
<dbReference type="CDD" id="cd06171">
    <property type="entry name" value="Sigma70_r4"/>
    <property type="match status" value="1"/>
</dbReference>
<dbReference type="Gene3D" id="1.20.140.160">
    <property type="match status" value="1"/>
</dbReference>
<gene>
    <name evidence="7" type="primary">fliA</name>
    <name evidence="7" type="ORF">Mal48_28250</name>
</gene>
<dbReference type="Pfam" id="PF04542">
    <property type="entry name" value="Sigma70_r2"/>
    <property type="match status" value="1"/>
</dbReference>
<evidence type="ECO:0000313" key="7">
    <source>
        <dbReference type="EMBL" id="QDT33572.1"/>
    </source>
</evidence>
<name>A0A517QPM9_9PLAN</name>
<sequence length="230" mass="26196">MDAGLKTYQNINDQQARERLIVSNLYYVKHVIGKLLLELPSAIDFENLEAAGVLGLVEAANRFDADKGVAFKTFAYSRIRGAVLDELRRNCPVPQHILQNWSKIKAAIQGGEQTLNSQQIAEMTDLSVEDVEKCLVAMRMNYPESWSEELLPYTRRSDNSVQEEQSEHEQQHVLAKAIEKLADRPRAVITLYYLDDLTLKQIGQVLGLSESRVSRILTKTELELKQMVHR</sequence>
<dbReference type="InterPro" id="IPR013325">
    <property type="entry name" value="RNA_pol_sigma_r2"/>
</dbReference>
<dbReference type="EMBL" id="CP036267">
    <property type="protein sequence ID" value="QDT33572.1"/>
    <property type="molecule type" value="Genomic_DNA"/>
</dbReference>
<evidence type="ECO:0000313" key="8">
    <source>
        <dbReference type="Proteomes" id="UP000315724"/>
    </source>
</evidence>
<dbReference type="GO" id="GO:0003677">
    <property type="term" value="F:DNA binding"/>
    <property type="evidence" value="ECO:0007669"/>
    <property type="project" value="UniProtKB-KW"/>
</dbReference>
<dbReference type="AlphaFoldDB" id="A0A517QPM9"/>
<feature type="domain" description="RNA polymerase sigma-70 region 4" evidence="6">
    <location>
        <begin position="177"/>
        <end position="221"/>
    </location>
</feature>
<dbReference type="SUPFAM" id="SSF88946">
    <property type="entry name" value="Sigma2 domain of RNA polymerase sigma factors"/>
    <property type="match status" value="1"/>
</dbReference>
<protein>
    <submittedName>
        <fullName evidence="7">RNA polymerase sigma factor FliA</fullName>
    </submittedName>
</protein>
<keyword evidence="3" id="KW-0238">DNA-binding</keyword>
<dbReference type="InterPro" id="IPR000943">
    <property type="entry name" value="RNA_pol_sigma70"/>
</dbReference>
<evidence type="ECO:0000256" key="4">
    <source>
        <dbReference type="ARBA" id="ARBA00023163"/>
    </source>
</evidence>
<dbReference type="GO" id="GO:0016987">
    <property type="term" value="F:sigma factor activity"/>
    <property type="evidence" value="ECO:0007669"/>
    <property type="project" value="UniProtKB-KW"/>
</dbReference>
<keyword evidence="1" id="KW-0805">Transcription regulation</keyword>
<dbReference type="PANTHER" id="PTHR30385">
    <property type="entry name" value="SIGMA FACTOR F FLAGELLAR"/>
    <property type="match status" value="1"/>
</dbReference>
<dbReference type="PANTHER" id="PTHR30385:SF7">
    <property type="entry name" value="RNA POLYMERASE SIGMA FACTOR FLIA"/>
    <property type="match status" value="1"/>
</dbReference>
<keyword evidence="2" id="KW-0731">Sigma factor</keyword>
<dbReference type="Proteomes" id="UP000315724">
    <property type="component" value="Chromosome"/>
</dbReference>
<dbReference type="InterPro" id="IPR013324">
    <property type="entry name" value="RNA_pol_sigma_r3/r4-like"/>
</dbReference>
<proteinExistence type="predicted"/>
<dbReference type="InterPro" id="IPR014284">
    <property type="entry name" value="RNA_pol_sigma-70_dom"/>
</dbReference>
<dbReference type="KEGG" id="tpol:Mal48_28250"/>
<organism evidence="7 8">
    <name type="scientific">Thalassoglobus polymorphus</name>
    <dbReference type="NCBI Taxonomy" id="2527994"/>
    <lineage>
        <taxon>Bacteria</taxon>
        <taxon>Pseudomonadati</taxon>
        <taxon>Planctomycetota</taxon>
        <taxon>Planctomycetia</taxon>
        <taxon>Planctomycetales</taxon>
        <taxon>Planctomycetaceae</taxon>
        <taxon>Thalassoglobus</taxon>
    </lineage>
</organism>
<evidence type="ECO:0000256" key="2">
    <source>
        <dbReference type="ARBA" id="ARBA00023082"/>
    </source>
</evidence>
<accession>A0A517QPM9</accession>
<dbReference type="InterPro" id="IPR007627">
    <property type="entry name" value="RNA_pol_sigma70_r2"/>
</dbReference>
<dbReference type="Gene3D" id="1.10.1740.10">
    <property type="match status" value="1"/>
</dbReference>
<dbReference type="Pfam" id="PF04545">
    <property type="entry name" value="Sigma70_r4"/>
    <property type="match status" value="1"/>
</dbReference>
<dbReference type="NCBIfam" id="TIGR02937">
    <property type="entry name" value="sigma70-ECF"/>
    <property type="match status" value="1"/>
</dbReference>
<dbReference type="OrthoDB" id="9799825at2"/>